<keyword evidence="5 8" id="KW-1133">Transmembrane helix</keyword>
<evidence type="ECO:0000256" key="7">
    <source>
        <dbReference type="ARBA" id="ARBA00023136"/>
    </source>
</evidence>
<dbReference type="STRING" id="4155.A0A022RIN8"/>
<evidence type="ECO:0008006" key="11">
    <source>
        <dbReference type="Google" id="ProtNLM"/>
    </source>
</evidence>
<evidence type="ECO:0000256" key="4">
    <source>
        <dbReference type="ARBA" id="ARBA00022692"/>
    </source>
</evidence>
<reference evidence="9 10" key="1">
    <citation type="journal article" date="2013" name="Proc. Natl. Acad. Sci. U.S.A.">
        <title>Fine-scale variation in meiotic recombination in Mimulus inferred from population shotgun sequencing.</title>
        <authorList>
            <person name="Hellsten U."/>
            <person name="Wright K.M."/>
            <person name="Jenkins J."/>
            <person name="Shu S."/>
            <person name="Yuan Y."/>
            <person name="Wessler S.R."/>
            <person name="Schmutz J."/>
            <person name="Willis J.H."/>
            <person name="Rokhsar D.S."/>
        </authorList>
    </citation>
    <scope>NUCLEOTIDE SEQUENCE [LARGE SCALE GENOMIC DNA]</scope>
    <source>
        <strain evidence="10">cv. DUN x IM62</strain>
    </source>
</reference>
<feature type="transmembrane region" description="Helical" evidence="8">
    <location>
        <begin position="307"/>
        <end position="330"/>
    </location>
</feature>
<evidence type="ECO:0000256" key="5">
    <source>
        <dbReference type="ARBA" id="ARBA00022989"/>
    </source>
</evidence>
<feature type="transmembrane region" description="Helical" evidence="8">
    <location>
        <begin position="176"/>
        <end position="199"/>
    </location>
</feature>
<dbReference type="GO" id="GO:0005886">
    <property type="term" value="C:plasma membrane"/>
    <property type="evidence" value="ECO:0000318"/>
    <property type="project" value="GO_Central"/>
</dbReference>
<dbReference type="KEGG" id="egt:105956580"/>
<dbReference type="eggNOG" id="KOG1341">
    <property type="taxonomic scope" value="Eukaryota"/>
</dbReference>
<dbReference type="Pfam" id="PF02386">
    <property type="entry name" value="TrkH"/>
    <property type="match status" value="2"/>
</dbReference>
<keyword evidence="10" id="KW-1185">Reference proteome</keyword>
<feature type="transmembrane region" description="Helical" evidence="8">
    <location>
        <begin position="104"/>
        <end position="124"/>
    </location>
</feature>
<dbReference type="PANTHER" id="PTHR31064:SF38">
    <property type="entry name" value="CATION TRANSPORTER HKT1_4-RELATED"/>
    <property type="match status" value="1"/>
</dbReference>
<dbReference type="PhylomeDB" id="A0A022RIN8"/>
<evidence type="ECO:0000256" key="2">
    <source>
        <dbReference type="ARBA" id="ARBA00010864"/>
    </source>
</evidence>
<proteinExistence type="inferred from homology"/>
<dbReference type="OMA" id="ENITDRH"/>
<comment type="subcellular location">
    <subcellularLocation>
        <location evidence="1">Membrane</location>
        <topology evidence="1">Multi-pass membrane protein</topology>
    </subcellularLocation>
</comment>
<organism evidence="9 10">
    <name type="scientific">Erythranthe guttata</name>
    <name type="common">Yellow monkey flower</name>
    <name type="synonym">Mimulus guttatus</name>
    <dbReference type="NCBI Taxonomy" id="4155"/>
    <lineage>
        <taxon>Eukaryota</taxon>
        <taxon>Viridiplantae</taxon>
        <taxon>Streptophyta</taxon>
        <taxon>Embryophyta</taxon>
        <taxon>Tracheophyta</taxon>
        <taxon>Spermatophyta</taxon>
        <taxon>Magnoliopsida</taxon>
        <taxon>eudicotyledons</taxon>
        <taxon>Gunneridae</taxon>
        <taxon>Pentapetalae</taxon>
        <taxon>asterids</taxon>
        <taxon>lamiids</taxon>
        <taxon>Lamiales</taxon>
        <taxon>Phrymaceae</taxon>
        <taxon>Erythranthe</taxon>
    </lineage>
</organism>
<feature type="transmembrane region" description="Helical" evidence="8">
    <location>
        <begin position="371"/>
        <end position="395"/>
    </location>
</feature>
<dbReference type="PANTHER" id="PTHR31064">
    <property type="entry name" value="POTASSIUM TRANSPORT PROTEIN DDB_G0292412-RELATED"/>
    <property type="match status" value="1"/>
</dbReference>
<dbReference type="GO" id="GO:0030001">
    <property type="term" value="P:metal ion transport"/>
    <property type="evidence" value="ECO:0007669"/>
    <property type="project" value="UniProtKB-ARBA"/>
</dbReference>
<dbReference type="GO" id="GO:0008324">
    <property type="term" value="F:monoatomic cation transmembrane transporter activity"/>
    <property type="evidence" value="ECO:0000318"/>
    <property type="project" value="GO_Central"/>
</dbReference>
<feature type="transmembrane region" description="Helical" evidence="8">
    <location>
        <begin position="249"/>
        <end position="275"/>
    </location>
</feature>
<sequence length="517" mass="58210">MEKLSDFIEKAKHGYRYFRTLLHHSFRGLMSMIFVVFPMNQFWSELCYFTTLSFIGFLALKFSKPSVLLPSHHLPKNIDLFFTSLSAATASSMSTLEMEVFSNIQLFVLTVITFVTGEVFTSILELHFSKSAKSDSSTFKYYSNNSNRRTDQLGIVISGEAEEEEGLLKFKSIQTLAVLVGCYLLLVHVAGATLISVYLNLVPSARNVLKKKGLNQQIFTIFTAVSTFANCGFLPTNENMMAFRTNSGLQLILILLILMGNTLYPLCLRFTILALEKITGKEEFRYMLKNSRELGYRHLIPGNTMDSVYLGITALGFLSVQLILFCTLEWNSEAVVDGMSGYEKAVGSLFQVVSSRHAGESVFDLSAVSPAVLVLFLLMMYLPAYTSFVPIIYVENGIQKKKRRGDFWEQILFTQLGYITIFVILVCITEAESMKTDPLNFSVFAIVFEVISAYGNVGFSIGYSCERRINSDGKCRDAWYGLAGKWSNGGKFVLMVVMLFGRLKKFNVRGGRAWKLF</sequence>
<keyword evidence="4 8" id="KW-0812">Transmembrane</keyword>
<dbReference type="OrthoDB" id="9999863at2759"/>
<dbReference type="Proteomes" id="UP000030748">
    <property type="component" value="Unassembled WGS sequence"/>
</dbReference>
<evidence type="ECO:0000256" key="6">
    <source>
        <dbReference type="ARBA" id="ARBA00023065"/>
    </source>
</evidence>
<keyword evidence="7 8" id="KW-0472">Membrane</keyword>
<protein>
    <recommendedName>
        <fullName evidence="11">Sodium transporter</fullName>
    </recommendedName>
</protein>
<evidence type="ECO:0000256" key="8">
    <source>
        <dbReference type="SAM" id="Phobius"/>
    </source>
</evidence>
<dbReference type="InterPro" id="IPR051143">
    <property type="entry name" value="TrkH_K-transport"/>
</dbReference>
<accession>A0A022RIN8</accession>
<gene>
    <name evidence="9" type="ORF">MIMGU_mgv1a004645mg</name>
</gene>
<evidence type="ECO:0000313" key="9">
    <source>
        <dbReference type="EMBL" id="EYU38770.1"/>
    </source>
</evidence>
<feature type="transmembrane region" description="Helical" evidence="8">
    <location>
        <begin position="21"/>
        <end position="37"/>
    </location>
</feature>
<name>A0A022RIN8_ERYGU</name>
<evidence type="ECO:0000256" key="1">
    <source>
        <dbReference type="ARBA" id="ARBA00004141"/>
    </source>
</evidence>
<comment type="similarity">
    <text evidence="2">Belongs to the TrkH potassium transport family. HKT (TC 2.A.38.3) subfamily.</text>
</comment>
<keyword evidence="6" id="KW-0406">Ion transport</keyword>
<dbReference type="InterPro" id="IPR003445">
    <property type="entry name" value="Cat_transpt"/>
</dbReference>
<keyword evidence="3" id="KW-0813">Transport</keyword>
<feature type="transmembrane region" description="Helical" evidence="8">
    <location>
        <begin position="443"/>
        <end position="464"/>
    </location>
</feature>
<dbReference type="EMBL" id="KI630480">
    <property type="protein sequence ID" value="EYU38770.1"/>
    <property type="molecule type" value="Genomic_DNA"/>
</dbReference>
<dbReference type="AlphaFoldDB" id="A0A022RIN8"/>
<evidence type="ECO:0000256" key="3">
    <source>
        <dbReference type="ARBA" id="ARBA00022448"/>
    </source>
</evidence>
<feature type="transmembrane region" description="Helical" evidence="8">
    <location>
        <begin position="407"/>
        <end position="431"/>
    </location>
</feature>
<evidence type="ECO:0000313" key="10">
    <source>
        <dbReference type="Proteomes" id="UP000030748"/>
    </source>
</evidence>